<dbReference type="Pfam" id="PF08281">
    <property type="entry name" value="Sigma70_r4_2"/>
    <property type="match status" value="1"/>
</dbReference>
<sequence>MSSPPSHPLPADEILVAQLLAGDEAAFTLVVDGWSPGMRRVARTFVTSDASAVEVVQDAWLAVVTSLPGFEGRCRLRTWVYRILVNAARRRASQEGRILPMGSLEGEDAGPVVGAARFQGPEDPYPGHWRAFPDEWPEQALASAELRDVVQEAVARLPHRQRVVITLRDIESCDSAEVCDLLDITPGHQRVLLHRARASVRDEVAAYFEGGGGSDAHRSVP</sequence>
<dbReference type="EMBL" id="VDFQ02000002">
    <property type="protein sequence ID" value="KAA1423764.1"/>
    <property type="molecule type" value="Genomic_DNA"/>
</dbReference>
<keyword evidence="2" id="KW-0805">Transcription regulation</keyword>
<protein>
    <submittedName>
        <fullName evidence="7">Sigma-70 family RNA polymerase sigma factor</fullName>
    </submittedName>
</protein>
<dbReference type="InterPro" id="IPR007627">
    <property type="entry name" value="RNA_pol_sigma70_r2"/>
</dbReference>
<comment type="caution">
    <text evidence="7">The sequence shown here is derived from an EMBL/GenBank/DDBJ whole genome shotgun (WGS) entry which is preliminary data.</text>
</comment>
<dbReference type="Gene3D" id="1.10.10.10">
    <property type="entry name" value="Winged helix-like DNA-binding domain superfamily/Winged helix DNA-binding domain"/>
    <property type="match status" value="1"/>
</dbReference>
<feature type="domain" description="RNA polymerase sigma factor 70 region 4 type 2" evidence="6">
    <location>
        <begin position="149"/>
        <end position="198"/>
    </location>
</feature>
<accession>A0A5Q6S0E5</accession>
<dbReference type="InterPro" id="IPR013324">
    <property type="entry name" value="RNA_pol_sigma_r3/r4-like"/>
</dbReference>
<dbReference type="InterPro" id="IPR036388">
    <property type="entry name" value="WH-like_DNA-bd_sf"/>
</dbReference>
<dbReference type="PANTHER" id="PTHR43133">
    <property type="entry name" value="RNA POLYMERASE ECF-TYPE SIGMA FACTO"/>
    <property type="match status" value="1"/>
</dbReference>
<dbReference type="GO" id="GO:0003677">
    <property type="term" value="F:DNA binding"/>
    <property type="evidence" value="ECO:0007669"/>
    <property type="project" value="InterPro"/>
</dbReference>
<dbReference type="CDD" id="cd06171">
    <property type="entry name" value="Sigma70_r4"/>
    <property type="match status" value="1"/>
</dbReference>
<dbReference type="PANTHER" id="PTHR43133:SF53">
    <property type="entry name" value="ECF RNA POLYMERASE SIGMA-E FACTOR"/>
    <property type="match status" value="1"/>
</dbReference>
<dbReference type="AlphaFoldDB" id="A0A5Q6S0E5"/>
<evidence type="ECO:0000256" key="1">
    <source>
        <dbReference type="ARBA" id="ARBA00010641"/>
    </source>
</evidence>
<feature type="domain" description="RNA polymerase sigma-70 region 2" evidence="5">
    <location>
        <begin position="35"/>
        <end position="97"/>
    </location>
</feature>
<organism evidence="7 8">
    <name type="scientific">Mumia zhuanghuii</name>
    <dbReference type="NCBI Taxonomy" id="2585211"/>
    <lineage>
        <taxon>Bacteria</taxon>
        <taxon>Bacillati</taxon>
        <taxon>Actinomycetota</taxon>
        <taxon>Actinomycetes</taxon>
        <taxon>Propionibacteriales</taxon>
        <taxon>Nocardioidaceae</taxon>
        <taxon>Mumia</taxon>
    </lineage>
</organism>
<evidence type="ECO:0000256" key="4">
    <source>
        <dbReference type="ARBA" id="ARBA00023163"/>
    </source>
</evidence>
<evidence type="ECO:0000256" key="2">
    <source>
        <dbReference type="ARBA" id="ARBA00023015"/>
    </source>
</evidence>
<evidence type="ECO:0000256" key="3">
    <source>
        <dbReference type="ARBA" id="ARBA00023082"/>
    </source>
</evidence>
<dbReference type="Pfam" id="PF04542">
    <property type="entry name" value="Sigma70_r2"/>
    <property type="match status" value="1"/>
</dbReference>
<comment type="similarity">
    <text evidence="1">Belongs to the sigma-70 factor family. ECF subfamily.</text>
</comment>
<dbReference type="GO" id="GO:0016987">
    <property type="term" value="F:sigma factor activity"/>
    <property type="evidence" value="ECO:0007669"/>
    <property type="project" value="UniProtKB-KW"/>
</dbReference>
<keyword evidence="4" id="KW-0804">Transcription</keyword>
<dbReference type="RefSeq" id="WP_149769283.1">
    <property type="nucleotide sequence ID" value="NZ_VDFQ02000002.1"/>
</dbReference>
<reference evidence="7 8" key="1">
    <citation type="submission" date="2019-09" db="EMBL/GenBank/DDBJ databases">
        <title>Mumia zhuanghuii sp. nov. isolated from the intestinal contents of plateau pika (Ochotona curzoniae) in the Qinghai-Tibet plateau of China.</title>
        <authorList>
            <person name="Tian Z."/>
        </authorList>
    </citation>
    <scope>NUCLEOTIDE SEQUENCE [LARGE SCALE GENOMIC DNA]</scope>
    <source>
        <strain evidence="8">350</strain>
    </source>
</reference>
<dbReference type="InterPro" id="IPR013325">
    <property type="entry name" value="RNA_pol_sigma_r2"/>
</dbReference>
<evidence type="ECO:0000313" key="8">
    <source>
        <dbReference type="Proteomes" id="UP000307768"/>
    </source>
</evidence>
<evidence type="ECO:0000259" key="6">
    <source>
        <dbReference type="Pfam" id="PF08281"/>
    </source>
</evidence>
<dbReference type="GO" id="GO:0006352">
    <property type="term" value="P:DNA-templated transcription initiation"/>
    <property type="evidence" value="ECO:0007669"/>
    <property type="project" value="InterPro"/>
</dbReference>
<dbReference type="InterPro" id="IPR014284">
    <property type="entry name" value="RNA_pol_sigma-70_dom"/>
</dbReference>
<dbReference type="InterPro" id="IPR039425">
    <property type="entry name" value="RNA_pol_sigma-70-like"/>
</dbReference>
<dbReference type="SUPFAM" id="SSF88946">
    <property type="entry name" value="Sigma2 domain of RNA polymerase sigma factors"/>
    <property type="match status" value="1"/>
</dbReference>
<keyword evidence="3" id="KW-0731">Sigma factor</keyword>
<evidence type="ECO:0000259" key="5">
    <source>
        <dbReference type="Pfam" id="PF04542"/>
    </source>
</evidence>
<dbReference type="OrthoDB" id="5244716at2"/>
<name>A0A5Q6S0E5_9ACTN</name>
<gene>
    <name evidence="7" type="ORF">FE697_009370</name>
</gene>
<proteinExistence type="inferred from homology"/>
<dbReference type="NCBIfam" id="TIGR02937">
    <property type="entry name" value="sigma70-ECF"/>
    <property type="match status" value="1"/>
</dbReference>
<dbReference type="InterPro" id="IPR013249">
    <property type="entry name" value="RNA_pol_sigma70_r4_t2"/>
</dbReference>
<evidence type="ECO:0000313" key="7">
    <source>
        <dbReference type="EMBL" id="KAA1423764.1"/>
    </source>
</evidence>
<dbReference type="Proteomes" id="UP000307768">
    <property type="component" value="Unassembled WGS sequence"/>
</dbReference>
<dbReference type="Gene3D" id="1.10.1740.10">
    <property type="match status" value="1"/>
</dbReference>
<dbReference type="SUPFAM" id="SSF88659">
    <property type="entry name" value="Sigma3 and sigma4 domains of RNA polymerase sigma factors"/>
    <property type="match status" value="1"/>
</dbReference>